<name>A0A8J5II82_9STRA</name>
<protein>
    <submittedName>
        <fullName evidence="2">Uncharacterized protein</fullName>
    </submittedName>
</protein>
<evidence type="ECO:0000256" key="1">
    <source>
        <dbReference type="SAM" id="MobiDB-lite"/>
    </source>
</evidence>
<keyword evidence="3" id="KW-1185">Reference proteome</keyword>
<sequence length="112" mass="12439">MQECHLKKTGGVCHPSYWVFFAGSCQVTQAIESGRRGLVIPVTDFHFAVIREENDSYATVDSVLMTCTYRFWQGSIALASSHARQFSSGKKTPYSTSVHSTAHIRSSKFSSL</sequence>
<dbReference type="EMBL" id="JAENGY010000447">
    <property type="protein sequence ID" value="KAG6962747.1"/>
    <property type="molecule type" value="Genomic_DNA"/>
</dbReference>
<accession>A0A8J5II82</accession>
<feature type="region of interest" description="Disordered" evidence="1">
    <location>
        <begin position="87"/>
        <end position="112"/>
    </location>
</feature>
<gene>
    <name evidence="2" type="ORF">JG688_00008463</name>
</gene>
<proteinExistence type="predicted"/>
<dbReference type="AlphaFoldDB" id="A0A8J5II82"/>
<dbReference type="PROSITE" id="PS51257">
    <property type="entry name" value="PROKAR_LIPOPROTEIN"/>
    <property type="match status" value="1"/>
</dbReference>
<evidence type="ECO:0000313" key="3">
    <source>
        <dbReference type="Proteomes" id="UP000709295"/>
    </source>
</evidence>
<reference evidence="2" key="1">
    <citation type="submission" date="2021-01" db="EMBL/GenBank/DDBJ databases">
        <title>Phytophthora aleatoria, a newly-described species from Pinus radiata is distinct from Phytophthora cactorum isolates based on comparative genomics.</title>
        <authorList>
            <person name="Mcdougal R."/>
            <person name="Panda P."/>
            <person name="Williams N."/>
            <person name="Studholme D.J."/>
        </authorList>
    </citation>
    <scope>NUCLEOTIDE SEQUENCE</scope>
    <source>
        <strain evidence="2">NZFS 4037</strain>
    </source>
</reference>
<evidence type="ECO:0000313" key="2">
    <source>
        <dbReference type="EMBL" id="KAG6962747.1"/>
    </source>
</evidence>
<dbReference type="Proteomes" id="UP000709295">
    <property type="component" value="Unassembled WGS sequence"/>
</dbReference>
<comment type="caution">
    <text evidence="2">The sequence shown here is derived from an EMBL/GenBank/DDBJ whole genome shotgun (WGS) entry which is preliminary data.</text>
</comment>
<organism evidence="2 3">
    <name type="scientific">Phytophthora aleatoria</name>
    <dbReference type="NCBI Taxonomy" id="2496075"/>
    <lineage>
        <taxon>Eukaryota</taxon>
        <taxon>Sar</taxon>
        <taxon>Stramenopiles</taxon>
        <taxon>Oomycota</taxon>
        <taxon>Peronosporomycetes</taxon>
        <taxon>Peronosporales</taxon>
        <taxon>Peronosporaceae</taxon>
        <taxon>Phytophthora</taxon>
    </lineage>
</organism>